<accession>A0ABN7BB58</accession>
<reference evidence="1 2" key="1">
    <citation type="submission" date="2023-09" db="EMBL/GenBank/DDBJ databases">
        <title>Nesidiocoris tenuis whole genome shotgun sequence.</title>
        <authorList>
            <person name="Shibata T."/>
            <person name="Shimoda M."/>
            <person name="Kobayashi T."/>
            <person name="Uehara T."/>
        </authorList>
    </citation>
    <scope>NUCLEOTIDE SEQUENCE [LARGE SCALE GENOMIC DNA]</scope>
    <source>
        <strain evidence="1 2">Japan</strain>
    </source>
</reference>
<organism evidence="1 2">
    <name type="scientific">Nesidiocoris tenuis</name>
    <dbReference type="NCBI Taxonomy" id="355587"/>
    <lineage>
        <taxon>Eukaryota</taxon>
        <taxon>Metazoa</taxon>
        <taxon>Ecdysozoa</taxon>
        <taxon>Arthropoda</taxon>
        <taxon>Hexapoda</taxon>
        <taxon>Insecta</taxon>
        <taxon>Pterygota</taxon>
        <taxon>Neoptera</taxon>
        <taxon>Paraneoptera</taxon>
        <taxon>Hemiptera</taxon>
        <taxon>Heteroptera</taxon>
        <taxon>Panheteroptera</taxon>
        <taxon>Cimicomorpha</taxon>
        <taxon>Miridae</taxon>
        <taxon>Dicyphina</taxon>
        <taxon>Nesidiocoris</taxon>
    </lineage>
</organism>
<gene>
    <name evidence="1" type="ORF">NTJ_13227</name>
</gene>
<sequence length="95" mass="10945">MDQSDSRLHIEIPSHQFETSGWKSKNNRIVYLAYNPTKFQSDLAQLDVGQIVRISSYDPREWPEIRRTMRQVRAVQGETRTVGLEAKGALLDQSV</sequence>
<protein>
    <submittedName>
        <fullName evidence="1">Uncharacterized protein</fullName>
    </submittedName>
</protein>
<evidence type="ECO:0000313" key="2">
    <source>
        <dbReference type="Proteomes" id="UP001307889"/>
    </source>
</evidence>
<dbReference type="Proteomes" id="UP001307889">
    <property type="component" value="Chromosome 11"/>
</dbReference>
<keyword evidence="2" id="KW-1185">Reference proteome</keyword>
<proteinExistence type="predicted"/>
<evidence type="ECO:0000313" key="1">
    <source>
        <dbReference type="EMBL" id="BET00411.1"/>
    </source>
</evidence>
<name>A0ABN7BB58_9HEMI</name>
<dbReference type="EMBL" id="AP028919">
    <property type="protein sequence ID" value="BET00411.1"/>
    <property type="molecule type" value="Genomic_DNA"/>
</dbReference>